<dbReference type="CDD" id="cd00924">
    <property type="entry name" value="Cyt_c_Oxidase_Vb"/>
    <property type="match status" value="1"/>
</dbReference>
<feature type="compositionally biased region" description="Basic and acidic residues" evidence="3">
    <location>
        <begin position="76"/>
        <end position="90"/>
    </location>
</feature>
<proteinExistence type="predicted"/>
<evidence type="ECO:0000313" key="6">
    <source>
        <dbReference type="Proteomes" id="UP001497512"/>
    </source>
</evidence>
<dbReference type="PROSITE" id="PS51359">
    <property type="entry name" value="COX5B_2"/>
    <property type="match status" value="1"/>
</dbReference>
<evidence type="ECO:0000256" key="3">
    <source>
        <dbReference type="SAM" id="MobiDB-lite"/>
    </source>
</evidence>
<accession>A0ABP0TI03</accession>
<keyword evidence="1" id="KW-0479">Metal-binding</keyword>
<sequence length="163" mass="17846">MWRGTAAARLLLRACASSPVLQQHTQQLLPPLQSACRPAILLPVTRWIQTKAALRSHGGGQLDEFGIATGAEREELEAKREGKKRFDLDPPRGPFGTHDAPAIVESHYDVRIVGCSGGVGEDEHDVTWFHLEKGKPYECPVCSQVFQLKVTGVGGQPGHDEHH</sequence>
<feature type="region of interest" description="Disordered" evidence="3">
    <location>
        <begin position="76"/>
        <end position="97"/>
    </location>
</feature>
<name>A0ABP0TI03_9BRYO</name>
<dbReference type="PANTHER" id="PTHR10122:SF0">
    <property type="entry name" value="CYTOCHROME C OXIDASE SUBUNIT 5B, ISOFORM A-RELATED"/>
    <property type="match status" value="1"/>
</dbReference>
<dbReference type="Gene3D" id="2.60.11.10">
    <property type="entry name" value="Cytochrome c oxidase, subunit Vb"/>
    <property type="match status" value="1"/>
</dbReference>
<feature type="signal peptide" evidence="4">
    <location>
        <begin position="1"/>
        <end position="22"/>
    </location>
</feature>
<organism evidence="5 6">
    <name type="scientific">Sphagnum troendelagicum</name>
    <dbReference type="NCBI Taxonomy" id="128251"/>
    <lineage>
        <taxon>Eukaryota</taxon>
        <taxon>Viridiplantae</taxon>
        <taxon>Streptophyta</taxon>
        <taxon>Embryophyta</taxon>
        <taxon>Bryophyta</taxon>
        <taxon>Sphagnophytina</taxon>
        <taxon>Sphagnopsida</taxon>
        <taxon>Sphagnales</taxon>
        <taxon>Sphagnaceae</taxon>
        <taxon>Sphagnum</taxon>
    </lineage>
</organism>
<keyword evidence="2" id="KW-0862">Zinc</keyword>
<dbReference type="InterPro" id="IPR002124">
    <property type="entry name" value="Cyt_c_oxidase_su5b"/>
</dbReference>
<gene>
    <name evidence="5" type="ORF">CSSPTR1EN2_LOCUS3819</name>
</gene>
<feature type="chain" id="PRO_5045198859" description="Cytochrome c oxidase subunit Vb" evidence="4">
    <location>
        <begin position="23"/>
        <end position="163"/>
    </location>
</feature>
<dbReference type="PANTHER" id="PTHR10122">
    <property type="entry name" value="CYTOCHROME C OXIDASE SUBUNIT 5B, MITOCHONDRIAL"/>
    <property type="match status" value="1"/>
</dbReference>
<evidence type="ECO:0000256" key="2">
    <source>
        <dbReference type="ARBA" id="ARBA00022833"/>
    </source>
</evidence>
<keyword evidence="6" id="KW-1185">Reference proteome</keyword>
<dbReference type="Pfam" id="PF01215">
    <property type="entry name" value="COX5B"/>
    <property type="match status" value="1"/>
</dbReference>
<dbReference type="InterPro" id="IPR036972">
    <property type="entry name" value="Cyt_c_oxidase_su5b_sf"/>
</dbReference>
<evidence type="ECO:0000256" key="4">
    <source>
        <dbReference type="SAM" id="SignalP"/>
    </source>
</evidence>
<dbReference type="SUPFAM" id="SSF57802">
    <property type="entry name" value="Rubredoxin-like"/>
    <property type="match status" value="1"/>
</dbReference>
<protein>
    <recommendedName>
        <fullName evidence="7">Cytochrome c oxidase subunit Vb</fullName>
    </recommendedName>
</protein>
<evidence type="ECO:0000256" key="1">
    <source>
        <dbReference type="ARBA" id="ARBA00022723"/>
    </source>
</evidence>
<evidence type="ECO:0008006" key="7">
    <source>
        <dbReference type="Google" id="ProtNLM"/>
    </source>
</evidence>
<keyword evidence="4" id="KW-0732">Signal</keyword>
<dbReference type="Proteomes" id="UP001497512">
    <property type="component" value="Chromosome 11"/>
</dbReference>
<dbReference type="EMBL" id="OZ019903">
    <property type="protein sequence ID" value="CAK9197127.1"/>
    <property type="molecule type" value="Genomic_DNA"/>
</dbReference>
<evidence type="ECO:0000313" key="5">
    <source>
        <dbReference type="EMBL" id="CAK9197127.1"/>
    </source>
</evidence>
<reference evidence="5" key="1">
    <citation type="submission" date="2024-02" db="EMBL/GenBank/DDBJ databases">
        <authorList>
            <consortium name="ELIXIR-Norway"/>
            <consortium name="Elixir Norway"/>
        </authorList>
    </citation>
    <scope>NUCLEOTIDE SEQUENCE</scope>
</reference>